<keyword evidence="1" id="KW-0472">Membrane</keyword>
<keyword evidence="1" id="KW-1133">Transmembrane helix</keyword>
<sequence>MPWPIPALTAFDRPAPIRMSVWLSVFVAVMGGGAGTVLLLWPQGSATNTLSFWLLLIALPACAFGLLFGLRLVQWEREQLVAEESERESARLTSLWRDWARRPLPVIRAAAFLPVVPGAGALAAGGADLPVNVGRSVGFPWAGGNKADTRCETLLGLIADRFSDVLVALQSIEVLLVLDDASPARETQWKANAKRLLEAVAPDLAMHITVVHAHSGHCAQWLEACLDADGMPIKLVIAAQIWSDTGDSRFSEGAAALLLGPRAAVGRRHAGREHAPAALILRPMTSPLGAIAADLRQMLDVQGRPGALPRAWLSGHDREDRIALLTELCAPVEHKPLVLQLDDILGAHGPVNGWIALAAALEAAAQDPERQLVAWQEPGGDQTHLCVVVPAKPGGS</sequence>
<accession>A0ABT6B1L6</accession>
<feature type="transmembrane region" description="Helical" evidence="1">
    <location>
        <begin position="21"/>
        <end position="41"/>
    </location>
</feature>
<evidence type="ECO:0000256" key="1">
    <source>
        <dbReference type="SAM" id="Phobius"/>
    </source>
</evidence>
<evidence type="ECO:0000313" key="3">
    <source>
        <dbReference type="Proteomes" id="UP001216674"/>
    </source>
</evidence>
<keyword evidence="3" id="KW-1185">Reference proteome</keyword>
<name>A0ABT6B1L6_9BURK</name>
<keyword evidence="1" id="KW-0812">Transmembrane</keyword>
<evidence type="ECO:0000313" key="2">
    <source>
        <dbReference type="EMBL" id="MDF3838771.1"/>
    </source>
</evidence>
<proteinExistence type="predicted"/>
<gene>
    <name evidence="2" type="ORF">P3W85_38430</name>
</gene>
<evidence type="ECO:0008006" key="4">
    <source>
        <dbReference type="Google" id="ProtNLM"/>
    </source>
</evidence>
<protein>
    <recommendedName>
        <fullName evidence="4">Type VI secretion protein</fullName>
    </recommendedName>
</protein>
<reference evidence="2 3" key="1">
    <citation type="submission" date="2023-03" db="EMBL/GenBank/DDBJ databases">
        <title>Draft assemblies of triclosan tolerant bacteria isolated from returned activated sludge.</title>
        <authorList>
            <person name="Van Hamelsveld S."/>
        </authorList>
    </citation>
    <scope>NUCLEOTIDE SEQUENCE [LARGE SCALE GENOMIC DNA]</scope>
    <source>
        <strain evidence="2 3">GW210010_S58</strain>
    </source>
</reference>
<dbReference type="EMBL" id="JARJLM010000626">
    <property type="protein sequence ID" value="MDF3838771.1"/>
    <property type="molecule type" value="Genomic_DNA"/>
</dbReference>
<dbReference type="Proteomes" id="UP001216674">
    <property type="component" value="Unassembled WGS sequence"/>
</dbReference>
<dbReference type="RefSeq" id="WP_276268647.1">
    <property type="nucleotide sequence ID" value="NZ_JARJLM010000626.1"/>
</dbReference>
<organism evidence="2 3">
    <name type="scientific">Cupriavidus basilensis</name>
    <dbReference type="NCBI Taxonomy" id="68895"/>
    <lineage>
        <taxon>Bacteria</taxon>
        <taxon>Pseudomonadati</taxon>
        <taxon>Pseudomonadota</taxon>
        <taxon>Betaproteobacteria</taxon>
        <taxon>Burkholderiales</taxon>
        <taxon>Burkholderiaceae</taxon>
        <taxon>Cupriavidus</taxon>
    </lineage>
</organism>
<feature type="transmembrane region" description="Helical" evidence="1">
    <location>
        <begin position="53"/>
        <end position="73"/>
    </location>
</feature>
<comment type="caution">
    <text evidence="2">The sequence shown here is derived from an EMBL/GenBank/DDBJ whole genome shotgun (WGS) entry which is preliminary data.</text>
</comment>